<dbReference type="EMBL" id="JAHCVI010000005">
    <property type="protein sequence ID" value="KAG7284818.1"/>
    <property type="molecule type" value="Genomic_DNA"/>
</dbReference>
<gene>
    <name evidence="3" type="ORF">NEMBOFW57_009433</name>
</gene>
<evidence type="ECO:0000256" key="1">
    <source>
        <dbReference type="SAM" id="MobiDB-lite"/>
    </source>
</evidence>
<feature type="region of interest" description="Disordered" evidence="1">
    <location>
        <begin position="242"/>
        <end position="283"/>
    </location>
</feature>
<name>A0AAD4EP15_9PEZI</name>
<proteinExistence type="predicted"/>
<feature type="signal peptide" evidence="2">
    <location>
        <begin position="1"/>
        <end position="19"/>
    </location>
</feature>
<dbReference type="Proteomes" id="UP001197093">
    <property type="component" value="Unassembled WGS sequence"/>
</dbReference>
<protein>
    <submittedName>
        <fullName evidence="3">Uncharacterized protein</fullName>
    </submittedName>
</protein>
<feature type="chain" id="PRO_5042143820" evidence="2">
    <location>
        <begin position="20"/>
        <end position="309"/>
    </location>
</feature>
<keyword evidence="4" id="KW-1185">Reference proteome</keyword>
<evidence type="ECO:0000313" key="3">
    <source>
        <dbReference type="EMBL" id="KAG7284818.1"/>
    </source>
</evidence>
<evidence type="ECO:0000313" key="4">
    <source>
        <dbReference type="Proteomes" id="UP001197093"/>
    </source>
</evidence>
<organism evidence="3 4">
    <name type="scientific">Staphylotrichum longicolle</name>
    <dbReference type="NCBI Taxonomy" id="669026"/>
    <lineage>
        <taxon>Eukaryota</taxon>
        <taxon>Fungi</taxon>
        <taxon>Dikarya</taxon>
        <taxon>Ascomycota</taxon>
        <taxon>Pezizomycotina</taxon>
        <taxon>Sordariomycetes</taxon>
        <taxon>Sordariomycetidae</taxon>
        <taxon>Sordariales</taxon>
        <taxon>Chaetomiaceae</taxon>
        <taxon>Staphylotrichum</taxon>
    </lineage>
</organism>
<comment type="caution">
    <text evidence="3">The sequence shown here is derived from an EMBL/GenBank/DDBJ whole genome shotgun (WGS) entry which is preliminary data.</text>
</comment>
<keyword evidence="2" id="KW-0732">Signal</keyword>
<reference evidence="3" key="1">
    <citation type="submission" date="2023-02" db="EMBL/GenBank/DDBJ databases">
        <authorList>
            <person name="Palmer J.M."/>
        </authorList>
    </citation>
    <scope>NUCLEOTIDE SEQUENCE</scope>
    <source>
        <strain evidence="3">FW57</strain>
    </source>
</reference>
<sequence length="309" mass="32720">MHARQVGSAAVLLLGLAEAQYPTVSCDSGICRGATVAPPNATRSVNFKPFANETEWTWRVNVTDFTSEAERAIHIGYDFSWPGGGKLGWAFPRFFVPYCAVAMITWGTAARVADKLTDQHANSTDCTPVLGDACVNAILASSVKRNESMGCFDGLWSQLPECADTFGLDDYGPYGSHRLLLQKYALTDLTQSGRPFHVIPAEGANAQLPGLYENAVNMLQVVLLRPPARVTNDTFHPTLHCMRVQTKKEEGSSGSSGGEADKGQGGDSGDQIDGNGGVGGNSPPANAGGRIVAAALWTLLMGSMAVALI</sequence>
<accession>A0AAD4EP15</accession>
<evidence type="ECO:0000256" key="2">
    <source>
        <dbReference type="SAM" id="SignalP"/>
    </source>
</evidence>
<dbReference type="AlphaFoldDB" id="A0AAD4EP15"/>
<feature type="compositionally biased region" description="Gly residues" evidence="1">
    <location>
        <begin position="265"/>
        <end position="280"/>
    </location>
</feature>